<dbReference type="AlphaFoldDB" id="A0AAN7JHX7"/>
<accession>A0AAN7JHX7</accession>
<comment type="caution">
    <text evidence="7">The sequence shown here is derived from an EMBL/GenBank/DDBJ whole genome shotgun (WGS) entry which is preliminary data.</text>
</comment>
<reference evidence="7 8" key="1">
    <citation type="journal article" date="2023" name="Hortic Res">
        <title>Pangenome of water caltrop reveals structural variations and asymmetric subgenome divergence after allopolyploidization.</title>
        <authorList>
            <person name="Zhang X."/>
            <person name="Chen Y."/>
            <person name="Wang L."/>
            <person name="Yuan Y."/>
            <person name="Fang M."/>
            <person name="Shi L."/>
            <person name="Lu R."/>
            <person name="Comes H.P."/>
            <person name="Ma Y."/>
            <person name="Chen Y."/>
            <person name="Huang G."/>
            <person name="Zhou Y."/>
            <person name="Zheng Z."/>
            <person name="Qiu Y."/>
        </authorList>
    </citation>
    <scope>NUCLEOTIDE SEQUENCE [LARGE SCALE GENOMIC DNA]</scope>
    <source>
        <tissue evidence="7">Roots</tissue>
    </source>
</reference>
<evidence type="ECO:0000256" key="5">
    <source>
        <dbReference type="SAM" id="Coils"/>
    </source>
</evidence>
<keyword evidence="3" id="KW-0862">Zinc</keyword>
<dbReference type="FunFam" id="3.30.40.10:FF:000239">
    <property type="entry name" value="probable BOI-related E3 ubiquitin-protein ligase 2"/>
    <property type="match status" value="1"/>
</dbReference>
<evidence type="ECO:0000256" key="4">
    <source>
        <dbReference type="PROSITE-ProRule" id="PRU00175"/>
    </source>
</evidence>
<evidence type="ECO:0000256" key="2">
    <source>
        <dbReference type="ARBA" id="ARBA00022771"/>
    </source>
</evidence>
<keyword evidence="1" id="KW-0479">Metal-binding</keyword>
<sequence length="338" mass="38572">MSFPHQQFVTQTHLQLQQSDPFGNLGPMDGQISQPVVRDAPNNMQDQYQQPPFVPPFHVVGLAPVPIHGADGTDCGLDLQFKFGFEPKRKKLKEEDFFDNNSQISSIDFFQARSVSTGLGLSFDNNKIVSSGDSALLSLIFYDIDCELRQQDAEIENFLKIEADRLRRNIVDQIQSSQIQNLSLLQNRVLQKLHEKEVQLETISRKNMELEQQISQLAAESIAWQQHARYHDNMISNLNHNLQKIHALSRDSKEGCGDSEVDDTASCCHVLVTDQHLLHYRENGEKKERMLCRFCSIRQACILLLPCKHLCLCKECESKLGFCPLCRSFKSSGMEIFM</sequence>
<evidence type="ECO:0000256" key="3">
    <source>
        <dbReference type="ARBA" id="ARBA00022833"/>
    </source>
</evidence>
<dbReference type="EMBL" id="JAXIOK010000022">
    <property type="protein sequence ID" value="KAK4744037.1"/>
    <property type="molecule type" value="Genomic_DNA"/>
</dbReference>
<dbReference type="PANTHER" id="PTHR42647:SF10">
    <property type="entry name" value="F2G19.2"/>
    <property type="match status" value="1"/>
</dbReference>
<dbReference type="GO" id="GO:0008270">
    <property type="term" value="F:zinc ion binding"/>
    <property type="evidence" value="ECO:0007669"/>
    <property type="project" value="UniProtKB-KW"/>
</dbReference>
<dbReference type="Pfam" id="PF13920">
    <property type="entry name" value="zf-C3HC4_3"/>
    <property type="match status" value="1"/>
</dbReference>
<evidence type="ECO:0000259" key="6">
    <source>
        <dbReference type="PROSITE" id="PS50089"/>
    </source>
</evidence>
<feature type="domain" description="RING-type" evidence="6">
    <location>
        <begin position="292"/>
        <end position="327"/>
    </location>
</feature>
<gene>
    <name evidence="7" type="ORF">SAY87_010349</name>
</gene>
<keyword evidence="2 4" id="KW-0863">Zinc-finger</keyword>
<keyword evidence="8" id="KW-1185">Reference proteome</keyword>
<dbReference type="InterPro" id="IPR001841">
    <property type="entry name" value="Znf_RING"/>
</dbReference>
<dbReference type="PROSITE" id="PS50089">
    <property type="entry name" value="ZF_RING_2"/>
    <property type="match status" value="1"/>
</dbReference>
<dbReference type="PANTHER" id="PTHR42647">
    <property type="entry name" value="SBP (S-RIBONUCLEASE BINDING PROTEIN) FAMILY PROTEIN"/>
    <property type="match status" value="1"/>
</dbReference>
<dbReference type="CDD" id="cd16649">
    <property type="entry name" value="mRING-HC-C3HC5_CGRF1-like"/>
    <property type="match status" value="1"/>
</dbReference>
<dbReference type="Proteomes" id="UP001345219">
    <property type="component" value="Chromosome 9"/>
</dbReference>
<dbReference type="Gene3D" id="3.30.40.10">
    <property type="entry name" value="Zinc/RING finger domain, C3HC4 (zinc finger)"/>
    <property type="match status" value="1"/>
</dbReference>
<organism evidence="7 8">
    <name type="scientific">Trapa incisa</name>
    <dbReference type="NCBI Taxonomy" id="236973"/>
    <lineage>
        <taxon>Eukaryota</taxon>
        <taxon>Viridiplantae</taxon>
        <taxon>Streptophyta</taxon>
        <taxon>Embryophyta</taxon>
        <taxon>Tracheophyta</taxon>
        <taxon>Spermatophyta</taxon>
        <taxon>Magnoliopsida</taxon>
        <taxon>eudicotyledons</taxon>
        <taxon>Gunneridae</taxon>
        <taxon>Pentapetalae</taxon>
        <taxon>rosids</taxon>
        <taxon>malvids</taxon>
        <taxon>Myrtales</taxon>
        <taxon>Lythraceae</taxon>
        <taxon>Trapa</taxon>
    </lineage>
</organism>
<name>A0AAN7JHX7_9MYRT</name>
<evidence type="ECO:0000313" key="8">
    <source>
        <dbReference type="Proteomes" id="UP001345219"/>
    </source>
</evidence>
<proteinExistence type="predicted"/>
<dbReference type="InterPro" id="IPR013083">
    <property type="entry name" value="Znf_RING/FYVE/PHD"/>
</dbReference>
<evidence type="ECO:0000313" key="7">
    <source>
        <dbReference type="EMBL" id="KAK4744037.1"/>
    </source>
</evidence>
<protein>
    <recommendedName>
        <fullName evidence="6">RING-type domain-containing protein</fullName>
    </recommendedName>
</protein>
<feature type="coiled-coil region" evidence="5">
    <location>
        <begin position="193"/>
        <end position="220"/>
    </location>
</feature>
<evidence type="ECO:0000256" key="1">
    <source>
        <dbReference type="ARBA" id="ARBA00022723"/>
    </source>
</evidence>
<keyword evidence="5" id="KW-0175">Coiled coil</keyword>
<dbReference type="GO" id="GO:0004842">
    <property type="term" value="F:ubiquitin-protein transferase activity"/>
    <property type="evidence" value="ECO:0007669"/>
    <property type="project" value="TreeGrafter"/>
</dbReference>